<name>A0ABZ2G848_9GAMM</name>
<keyword evidence="7 12" id="KW-0418">Kinase</keyword>
<evidence type="ECO:0000256" key="7">
    <source>
        <dbReference type="ARBA" id="ARBA00022777"/>
    </source>
</evidence>
<comment type="subcellular location">
    <subcellularLocation>
        <location evidence="12">Cytoplasm</location>
    </subcellularLocation>
</comment>
<evidence type="ECO:0000313" key="13">
    <source>
        <dbReference type="EMBL" id="WWO37996.1"/>
    </source>
</evidence>
<keyword evidence="3 12" id="KW-0028">Amino-acid biosynthesis</keyword>
<keyword evidence="14" id="KW-1185">Reference proteome</keyword>
<dbReference type="EMBL" id="CP125967">
    <property type="protein sequence ID" value="WWO37996.1"/>
    <property type="molecule type" value="Genomic_DNA"/>
</dbReference>
<feature type="binding site" evidence="12">
    <location>
        <position position="34"/>
    </location>
    <ligand>
        <name>substrate</name>
    </ligand>
</feature>
<dbReference type="InterPro" id="IPR031322">
    <property type="entry name" value="Shikimate/glucono_kinase"/>
</dbReference>
<organism evidence="13 14">
    <name type="scientific">Pectobacterium cacticida</name>
    <dbReference type="NCBI Taxonomy" id="69221"/>
    <lineage>
        <taxon>Bacteria</taxon>
        <taxon>Pseudomonadati</taxon>
        <taxon>Pseudomonadota</taxon>
        <taxon>Gammaproteobacteria</taxon>
        <taxon>Enterobacterales</taxon>
        <taxon>Pectobacteriaceae</taxon>
        <taxon>Pectobacterium</taxon>
    </lineage>
</organism>
<evidence type="ECO:0000256" key="12">
    <source>
        <dbReference type="HAMAP-Rule" id="MF_01269"/>
    </source>
</evidence>
<keyword evidence="5 12" id="KW-0479">Metal-binding</keyword>
<evidence type="ECO:0000256" key="1">
    <source>
        <dbReference type="ARBA" id="ARBA00004842"/>
    </source>
</evidence>
<proteinExistence type="inferred from homology"/>
<evidence type="ECO:0000256" key="9">
    <source>
        <dbReference type="ARBA" id="ARBA00022842"/>
    </source>
</evidence>
<reference evidence="13 14" key="1">
    <citation type="journal article" date="2024" name="Front. Plant Sci.">
        <title>Comprehensive phenomic and genomic studies of the species, Pectobacterium cacticida and proposal for reclassification as Alcorniella cacticida comb. nov.</title>
        <authorList>
            <person name="Jonca J."/>
            <person name="Pirhonen M."/>
            <person name="Waleron M.M."/>
            <person name="Gawor J."/>
            <person name="Mrozik A."/>
            <person name="Smoktunowicz M."/>
            <person name="Waleron K."/>
            <person name="Waleron M."/>
        </authorList>
    </citation>
    <scope>NUCLEOTIDE SEQUENCE [LARGE SCALE GENOMIC DNA]</scope>
    <source>
        <strain evidence="13 14">DPMP6</strain>
    </source>
</reference>
<gene>
    <name evidence="12 13" type="primary">aroL</name>
    <name evidence="13" type="ORF">QNA12_15965</name>
</gene>
<comment type="domain">
    <text evidence="12">The LID domain closes over the active site upon ATP binding.</text>
</comment>
<dbReference type="InterPro" id="IPR000623">
    <property type="entry name" value="Shikimate_kinase/TSH1"/>
</dbReference>
<dbReference type="GO" id="GO:0004765">
    <property type="term" value="F:shikimate kinase activity"/>
    <property type="evidence" value="ECO:0007669"/>
    <property type="project" value="UniProtKB-EC"/>
</dbReference>
<feature type="region of interest" description="LID domain" evidence="12">
    <location>
        <begin position="112"/>
        <end position="126"/>
    </location>
</feature>
<evidence type="ECO:0000256" key="6">
    <source>
        <dbReference type="ARBA" id="ARBA00022741"/>
    </source>
</evidence>
<feature type="binding site" evidence="12">
    <location>
        <begin position="12"/>
        <end position="17"/>
    </location>
    <ligand>
        <name>ATP</name>
        <dbReference type="ChEBI" id="CHEBI:30616"/>
    </ligand>
</feature>
<keyword evidence="6 12" id="KW-0547">Nucleotide-binding</keyword>
<dbReference type="HAMAP" id="MF_01269">
    <property type="entry name" value="Shikimate_kinase_2"/>
    <property type="match status" value="1"/>
</dbReference>
<dbReference type="Pfam" id="PF01202">
    <property type="entry name" value="SKI"/>
    <property type="match status" value="1"/>
</dbReference>
<comment type="function">
    <text evidence="12">Catalyzes the specific phosphorylation of the 3-hydroxyl group of shikimic acid using ATP as a cosubstrate.</text>
</comment>
<dbReference type="NCBIfam" id="NF002988">
    <property type="entry name" value="PRK03731.1"/>
    <property type="match status" value="1"/>
</dbReference>
<feature type="binding site" evidence="12">
    <location>
        <position position="16"/>
    </location>
    <ligand>
        <name>Mg(2+)</name>
        <dbReference type="ChEBI" id="CHEBI:18420"/>
    </ligand>
</feature>
<evidence type="ECO:0000256" key="11">
    <source>
        <dbReference type="ARBA" id="ARBA00048567"/>
    </source>
</evidence>
<feature type="binding site" evidence="12">
    <location>
        <position position="155"/>
    </location>
    <ligand>
        <name>ATP</name>
        <dbReference type="ChEBI" id="CHEBI:30616"/>
    </ligand>
</feature>
<protein>
    <recommendedName>
        <fullName evidence="12">Shikimate kinase 2</fullName>
        <shortName evidence="12">SK 2</shortName>
        <ecNumber evidence="12">2.7.1.71</ecNumber>
    </recommendedName>
</protein>
<dbReference type="Proteomes" id="UP001379444">
    <property type="component" value="Chromosome"/>
</dbReference>
<dbReference type="RefSeq" id="WP_264497953.1">
    <property type="nucleotide sequence ID" value="NZ_CP109947.1"/>
</dbReference>
<feature type="binding site" evidence="12">
    <location>
        <position position="32"/>
    </location>
    <ligand>
        <name>Mg(2+)</name>
        <dbReference type="ChEBI" id="CHEBI:18420"/>
    </ligand>
</feature>
<feature type="binding site" evidence="12">
    <location>
        <position position="58"/>
    </location>
    <ligand>
        <name>substrate</name>
    </ligand>
</feature>
<evidence type="ECO:0000256" key="4">
    <source>
        <dbReference type="ARBA" id="ARBA00022679"/>
    </source>
</evidence>
<feature type="binding site" evidence="12">
    <location>
        <position position="120"/>
    </location>
    <ligand>
        <name>ATP</name>
        <dbReference type="ChEBI" id="CHEBI:30616"/>
    </ligand>
</feature>
<evidence type="ECO:0000256" key="8">
    <source>
        <dbReference type="ARBA" id="ARBA00022840"/>
    </source>
</evidence>
<dbReference type="InterPro" id="IPR027417">
    <property type="entry name" value="P-loop_NTPase"/>
</dbReference>
<dbReference type="HAMAP" id="MF_00109">
    <property type="entry name" value="Shikimate_kinase"/>
    <property type="match status" value="1"/>
</dbReference>
<comment type="cofactor">
    <cofactor evidence="12">
        <name>Mg(2+)</name>
        <dbReference type="ChEBI" id="CHEBI:18420"/>
    </cofactor>
    <text evidence="12">Binds 1 Mg(2+) ion per subunit.</text>
</comment>
<dbReference type="InterPro" id="IPR023000">
    <property type="entry name" value="Shikimate_kinase_CS"/>
</dbReference>
<dbReference type="PRINTS" id="PR01100">
    <property type="entry name" value="SHIKIMTKNASE"/>
</dbReference>
<dbReference type="Gene3D" id="3.40.50.300">
    <property type="entry name" value="P-loop containing nucleotide triphosphate hydrolases"/>
    <property type="match status" value="1"/>
</dbReference>
<comment type="subunit">
    <text evidence="12">Monomer.</text>
</comment>
<dbReference type="PANTHER" id="PTHR21087:SF21">
    <property type="entry name" value="SHIKIMATE KINASE 2"/>
    <property type="match status" value="1"/>
</dbReference>
<dbReference type="CDD" id="cd00464">
    <property type="entry name" value="SK"/>
    <property type="match status" value="1"/>
</dbReference>
<evidence type="ECO:0000256" key="5">
    <source>
        <dbReference type="ARBA" id="ARBA00022723"/>
    </source>
</evidence>
<feature type="binding site" evidence="12">
    <location>
        <position position="139"/>
    </location>
    <ligand>
        <name>substrate</name>
    </ligand>
</feature>
<comment type="pathway">
    <text evidence="1 12">Metabolic intermediate biosynthesis; chorismate biosynthesis; chorismate from D-erythrose 4-phosphate and phosphoenolpyruvate: step 5/7.</text>
</comment>
<dbReference type="PROSITE" id="PS01128">
    <property type="entry name" value="SHIKIMATE_KINASE"/>
    <property type="match status" value="1"/>
</dbReference>
<dbReference type="PANTHER" id="PTHR21087">
    <property type="entry name" value="SHIKIMATE KINASE"/>
    <property type="match status" value="1"/>
</dbReference>
<keyword evidence="2 12" id="KW-0963">Cytoplasm</keyword>
<dbReference type="EC" id="2.7.1.71" evidence="12"/>
<sequence>MTQPIFIVGARGCGKTTVGHQLAQTLGYDFVDTDQFMQQTTHMTVADIVAQEGWHGFRQRESLVLQQVTASRSIIATGGGMVLAEANRRFMHDNGIVIYLHAGAELLAQRLEENPQDHQRPTLTGRPIAEEMAEVLAAREALYRGVAHHVIDASQTPEAIVASVLNALRLSAA</sequence>
<keyword evidence="4 12" id="KW-0808">Transferase</keyword>
<evidence type="ECO:0000313" key="14">
    <source>
        <dbReference type="Proteomes" id="UP001379444"/>
    </source>
</evidence>
<dbReference type="SUPFAM" id="SSF52540">
    <property type="entry name" value="P-loop containing nucleoside triphosphate hydrolases"/>
    <property type="match status" value="1"/>
</dbReference>
<evidence type="ECO:0000256" key="3">
    <source>
        <dbReference type="ARBA" id="ARBA00022605"/>
    </source>
</evidence>
<accession>A0ABZ2G848</accession>
<evidence type="ECO:0000256" key="10">
    <source>
        <dbReference type="ARBA" id="ARBA00023141"/>
    </source>
</evidence>
<keyword evidence="9 12" id="KW-0460">Magnesium</keyword>
<comment type="catalytic activity">
    <reaction evidence="11 12">
        <text>shikimate + ATP = 3-phosphoshikimate + ADP + H(+)</text>
        <dbReference type="Rhea" id="RHEA:13121"/>
        <dbReference type="ChEBI" id="CHEBI:15378"/>
        <dbReference type="ChEBI" id="CHEBI:30616"/>
        <dbReference type="ChEBI" id="CHEBI:36208"/>
        <dbReference type="ChEBI" id="CHEBI:145989"/>
        <dbReference type="ChEBI" id="CHEBI:456216"/>
        <dbReference type="EC" id="2.7.1.71"/>
    </reaction>
</comment>
<keyword evidence="10 12" id="KW-0057">Aromatic amino acid biosynthesis</keyword>
<feature type="binding site" evidence="12">
    <location>
        <position position="79"/>
    </location>
    <ligand>
        <name>substrate</name>
    </ligand>
</feature>
<comment type="similarity">
    <text evidence="12">Belongs to the shikimate kinase family. AroL subfamily.</text>
</comment>
<dbReference type="InterPro" id="IPR027544">
    <property type="entry name" value="Shikimate_kinase_2"/>
</dbReference>
<keyword evidence="8 12" id="KW-0067">ATP-binding</keyword>
<evidence type="ECO:0000256" key="2">
    <source>
        <dbReference type="ARBA" id="ARBA00022490"/>
    </source>
</evidence>